<sequence>MLHLNPSQAKLEERLRQEMNEKLSKLAEAINCQSVTKEQRIPVTAEPCSVSSPGDVTIHQQLIELEQEKLQLRKELQEAVSKRKSAEATTEKLERLVGILRKKINGVSLESSMPDEKQSVVRPLASSLEKNPFIIANNRQGQKQEVLPFQKPKVIPLKAFSSENLEVTNLVGNENKENEAREAGNGNEQSSHGHPVSETASVTAQVTITGPVTDL</sequence>
<feature type="coiled-coil region" evidence="1">
    <location>
        <begin position="58"/>
        <end position="96"/>
    </location>
</feature>
<gene>
    <name evidence="3" type="ORF">RUM43_007163</name>
</gene>
<dbReference type="EMBL" id="JAWJWE010000003">
    <property type="protein sequence ID" value="KAK6638893.1"/>
    <property type="molecule type" value="Genomic_DNA"/>
</dbReference>
<keyword evidence="1" id="KW-0175">Coiled coil</keyword>
<evidence type="ECO:0000313" key="3">
    <source>
        <dbReference type="EMBL" id="KAK6638893.1"/>
    </source>
</evidence>
<dbReference type="Proteomes" id="UP001372834">
    <property type="component" value="Unassembled WGS sequence"/>
</dbReference>
<dbReference type="AlphaFoldDB" id="A0AAN8Q5R1"/>
<organism evidence="3 4">
    <name type="scientific">Polyplax serrata</name>
    <name type="common">Common mouse louse</name>
    <dbReference type="NCBI Taxonomy" id="468196"/>
    <lineage>
        <taxon>Eukaryota</taxon>
        <taxon>Metazoa</taxon>
        <taxon>Ecdysozoa</taxon>
        <taxon>Arthropoda</taxon>
        <taxon>Hexapoda</taxon>
        <taxon>Insecta</taxon>
        <taxon>Pterygota</taxon>
        <taxon>Neoptera</taxon>
        <taxon>Paraneoptera</taxon>
        <taxon>Psocodea</taxon>
        <taxon>Troctomorpha</taxon>
        <taxon>Phthiraptera</taxon>
        <taxon>Anoplura</taxon>
        <taxon>Polyplacidae</taxon>
        <taxon>Polyplax</taxon>
    </lineage>
</organism>
<evidence type="ECO:0000256" key="2">
    <source>
        <dbReference type="SAM" id="MobiDB-lite"/>
    </source>
</evidence>
<proteinExistence type="predicted"/>
<evidence type="ECO:0000313" key="4">
    <source>
        <dbReference type="Proteomes" id="UP001372834"/>
    </source>
</evidence>
<reference evidence="3 4" key="1">
    <citation type="submission" date="2023-10" db="EMBL/GenBank/DDBJ databases">
        <title>Genomes of two closely related lineages of the louse Polyplax serrata with different host specificities.</title>
        <authorList>
            <person name="Martinu J."/>
            <person name="Tarabai H."/>
            <person name="Stefka J."/>
            <person name="Hypsa V."/>
        </authorList>
    </citation>
    <scope>NUCLEOTIDE SEQUENCE [LARGE SCALE GENOMIC DNA]</scope>
    <source>
        <strain evidence="3">HR10_N</strain>
    </source>
</reference>
<comment type="caution">
    <text evidence="3">The sequence shown here is derived from an EMBL/GenBank/DDBJ whole genome shotgun (WGS) entry which is preliminary data.</text>
</comment>
<evidence type="ECO:0000256" key="1">
    <source>
        <dbReference type="SAM" id="Coils"/>
    </source>
</evidence>
<accession>A0AAN8Q5R1</accession>
<feature type="compositionally biased region" description="Polar residues" evidence="2">
    <location>
        <begin position="198"/>
        <end position="215"/>
    </location>
</feature>
<name>A0AAN8Q5R1_POLSC</name>
<feature type="region of interest" description="Disordered" evidence="2">
    <location>
        <begin position="178"/>
        <end position="215"/>
    </location>
</feature>
<protein>
    <submittedName>
        <fullName evidence="3">Uncharacterized protein</fullName>
    </submittedName>
</protein>